<dbReference type="Gene3D" id="3.30.10.20">
    <property type="match status" value="3"/>
</dbReference>
<keyword evidence="1" id="KW-0472">Membrane</keyword>
<dbReference type="AlphaFoldDB" id="A0A855X4X0"/>
<dbReference type="InterPro" id="IPR005543">
    <property type="entry name" value="PASTA_dom"/>
</dbReference>
<evidence type="ECO:0000313" key="3">
    <source>
        <dbReference type="EMBL" id="PWB71251.1"/>
    </source>
</evidence>
<comment type="caution">
    <text evidence="3">The sequence shown here is derived from an EMBL/GenBank/DDBJ whole genome shotgun (WGS) entry which is preliminary data.</text>
</comment>
<dbReference type="EMBL" id="PQAP01000120">
    <property type="protein sequence ID" value="PWB71251.1"/>
    <property type="molecule type" value="Genomic_DNA"/>
</dbReference>
<evidence type="ECO:0000256" key="1">
    <source>
        <dbReference type="SAM" id="Phobius"/>
    </source>
</evidence>
<organism evidence="3 4">
    <name type="scientific">candidate division GN15 bacterium</name>
    <dbReference type="NCBI Taxonomy" id="2072418"/>
    <lineage>
        <taxon>Bacteria</taxon>
        <taxon>candidate division GN15</taxon>
    </lineage>
</organism>
<dbReference type="Pfam" id="PF03793">
    <property type="entry name" value="PASTA"/>
    <property type="match status" value="3"/>
</dbReference>
<name>A0A855X4X0_9BACT</name>
<dbReference type="SMART" id="SM00740">
    <property type="entry name" value="PASTA"/>
    <property type="match status" value="3"/>
</dbReference>
<evidence type="ECO:0000313" key="4">
    <source>
        <dbReference type="Proteomes" id="UP000250918"/>
    </source>
</evidence>
<feature type="transmembrane region" description="Helical" evidence="1">
    <location>
        <begin position="30"/>
        <end position="48"/>
    </location>
</feature>
<dbReference type="Proteomes" id="UP000250918">
    <property type="component" value="Unassembled WGS sequence"/>
</dbReference>
<protein>
    <recommendedName>
        <fullName evidence="2">PASTA domain-containing protein</fullName>
    </recommendedName>
</protein>
<feature type="domain" description="PASTA" evidence="2">
    <location>
        <begin position="60"/>
        <end position="126"/>
    </location>
</feature>
<reference evidence="3 4" key="1">
    <citation type="journal article" date="2018" name="ISME J.">
        <title>A methanotrophic archaeon couples anaerobic oxidation of methane to Fe(III) reduction.</title>
        <authorList>
            <person name="Cai C."/>
            <person name="Leu A.O."/>
            <person name="Xie G.J."/>
            <person name="Guo J."/>
            <person name="Feng Y."/>
            <person name="Zhao J.X."/>
            <person name="Tyson G.W."/>
            <person name="Yuan Z."/>
            <person name="Hu S."/>
        </authorList>
    </citation>
    <scope>NUCLEOTIDE SEQUENCE [LARGE SCALE GENOMIC DNA]</scope>
    <source>
        <strain evidence="3">FeB_12</strain>
    </source>
</reference>
<feature type="domain" description="PASTA" evidence="2">
    <location>
        <begin position="197"/>
        <end position="264"/>
    </location>
</feature>
<dbReference type="CDD" id="cd06577">
    <property type="entry name" value="PASTA_pknB"/>
    <property type="match status" value="3"/>
</dbReference>
<gene>
    <name evidence="3" type="ORF">C3F09_08105</name>
</gene>
<feature type="domain" description="PASTA" evidence="2">
    <location>
        <begin position="127"/>
        <end position="194"/>
    </location>
</feature>
<dbReference type="PROSITE" id="PS51178">
    <property type="entry name" value="PASTA"/>
    <property type="match status" value="3"/>
</dbReference>
<proteinExistence type="predicted"/>
<keyword evidence="1" id="KW-0812">Transmembrane</keyword>
<evidence type="ECO:0000259" key="2">
    <source>
        <dbReference type="PROSITE" id="PS51178"/>
    </source>
</evidence>
<keyword evidence="1" id="KW-1133">Transmembrane helix</keyword>
<sequence>MMAVDTEEVPNRRKPILTKWLPLGSIQRKLAFWLLFPLLALIVMAGIFDQVIMPAVTRQGSAFELPDLTNQKVIDIDQKLEDLDLSYEIAGEEFAPGKEKGTIIRQYPIAGTLVKPGRIIKLIICKGQKMVNIPQVSGKSVRQAILDLETAGLTVGEIAWAFSDTIPEKVVVFSYPSAGTEIPSGSPVNLMVNRGRATDFTYMPKVIGMPLEDARKLIEDKGLKVGKLRTRTDENFLPETVLEQSEVEGAELQLGTEVDLVISKT</sequence>
<accession>A0A855X4X0</accession>